<gene>
    <name evidence="2" type="ORF">M378DRAFT_172240</name>
</gene>
<evidence type="ECO:0000313" key="2">
    <source>
        <dbReference type="EMBL" id="KIL57000.1"/>
    </source>
</evidence>
<proteinExistence type="predicted"/>
<reference evidence="2 3" key="1">
    <citation type="submission" date="2014-04" db="EMBL/GenBank/DDBJ databases">
        <title>Evolutionary Origins and Diversification of the Mycorrhizal Mutualists.</title>
        <authorList>
            <consortium name="DOE Joint Genome Institute"/>
            <consortium name="Mycorrhizal Genomics Consortium"/>
            <person name="Kohler A."/>
            <person name="Kuo A."/>
            <person name="Nagy L.G."/>
            <person name="Floudas D."/>
            <person name="Copeland A."/>
            <person name="Barry K.W."/>
            <person name="Cichocki N."/>
            <person name="Veneault-Fourrey C."/>
            <person name="LaButti K."/>
            <person name="Lindquist E.A."/>
            <person name="Lipzen A."/>
            <person name="Lundell T."/>
            <person name="Morin E."/>
            <person name="Murat C."/>
            <person name="Riley R."/>
            <person name="Ohm R."/>
            <person name="Sun H."/>
            <person name="Tunlid A."/>
            <person name="Henrissat B."/>
            <person name="Grigoriev I.V."/>
            <person name="Hibbett D.S."/>
            <person name="Martin F."/>
        </authorList>
    </citation>
    <scope>NUCLEOTIDE SEQUENCE [LARGE SCALE GENOMIC DNA]</scope>
    <source>
        <strain evidence="2 3">Koide BX008</strain>
    </source>
</reference>
<dbReference type="Proteomes" id="UP000054549">
    <property type="component" value="Unassembled WGS sequence"/>
</dbReference>
<dbReference type="AlphaFoldDB" id="A0A0C2S311"/>
<dbReference type="HOGENOM" id="CLU_2960237_0_0_1"/>
<accession>A0A0C2S311</accession>
<evidence type="ECO:0000313" key="3">
    <source>
        <dbReference type="Proteomes" id="UP000054549"/>
    </source>
</evidence>
<dbReference type="EMBL" id="KN818388">
    <property type="protein sequence ID" value="KIL57000.1"/>
    <property type="molecule type" value="Genomic_DNA"/>
</dbReference>
<name>A0A0C2S311_AMAMK</name>
<sequence length="59" mass="6422">MSRMTSDNIRRQLPNRAQAASRGVTLPFTAPIVCSQPRSGSATSALVISHVFTLRVPRN</sequence>
<keyword evidence="3" id="KW-1185">Reference proteome</keyword>
<dbReference type="InParanoid" id="A0A0C2S311"/>
<organism evidence="2 3">
    <name type="scientific">Amanita muscaria (strain Koide BX008)</name>
    <dbReference type="NCBI Taxonomy" id="946122"/>
    <lineage>
        <taxon>Eukaryota</taxon>
        <taxon>Fungi</taxon>
        <taxon>Dikarya</taxon>
        <taxon>Basidiomycota</taxon>
        <taxon>Agaricomycotina</taxon>
        <taxon>Agaricomycetes</taxon>
        <taxon>Agaricomycetidae</taxon>
        <taxon>Agaricales</taxon>
        <taxon>Pluteineae</taxon>
        <taxon>Amanitaceae</taxon>
        <taxon>Amanita</taxon>
    </lineage>
</organism>
<feature type="region of interest" description="Disordered" evidence="1">
    <location>
        <begin position="1"/>
        <end position="20"/>
    </location>
</feature>
<protein>
    <submittedName>
        <fullName evidence="2">Uncharacterized protein</fullName>
    </submittedName>
</protein>
<evidence type="ECO:0000256" key="1">
    <source>
        <dbReference type="SAM" id="MobiDB-lite"/>
    </source>
</evidence>